<organism evidence="2 3">
    <name type="scientific">Candidatus Magnetobacterium bavaricum</name>
    <dbReference type="NCBI Taxonomy" id="29290"/>
    <lineage>
        <taxon>Bacteria</taxon>
        <taxon>Pseudomonadati</taxon>
        <taxon>Nitrospirota</taxon>
        <taxon>Thermodesulfovibrionia</taxon>
        <taxon>Thermodesulfovibrionales</taxon>
        <taxon>Candidatus Magnetobacteriaceae</taxon>
        <taxon>Candidatus Magnetobacterium</taxon>
    </lineage>
</organism>
<sequence length="86" mass="9168">DVDTVIYALGTMANPIIARSTPTLKTDARGYIEVDRQTQMTSIPGVFAGGDIAKTPGTSTTVIHAMQTGRRAAQGILNYISQKTDK</sequence>
<feature type="non-terminal residue" evidence="2">
    <location>
        <position position="1"/>
    </location>
</feature>
<evidence type="ECO:0000313" key="3">
    <source>
        <dbReference type="Proteomes" id="UP000033423"/>
    </source>
</evidence>
<dbReference type="Pfam" id="PF07992">
    <property type="entry name" value="Pyr_redox_2"/>
    <property type="match status" value="1"/>
</dbReference>
<evidence type="ECO:0000259" key="1">
    <source>
        <dbReference type="Pfam" id="PF07992"/>
    </source>
</evidence>
<dbReference type="GO" id="GO:0016491">
    <property type="term" value="F:oxidoreductase activity"/>
    <property type="evidence" value="ECO:0007669"/>
    <property type="project" value="InterPro"/>
</dbReference>
<dbReference type="AlphaFoldDB" id="A0A0F3GK19"/>
<reference evidence="2 3" key="1">
    <citation type="submission" date="2015-02" db="EMBL/GenBank/DDBJ databases">
        <title>Single-cell genomics of uncultivated deep-branching MTB reveals a conserved set of magnetosome genes.</title>
        <authorList>
            <person name="Kolinko S."/>
            <person name="Richter M."/>
            <person name="Glockner F.O."/>
            <person name="Brachmann A."/>
            <person name="Schuler D."/>
        </authorList>
    </citation>
    <scope>NUCLEOTIDE SEQUENCE [LARGE SCALE GENOMIC DNA]</scope>
    <source>
        <strain evidence="2">TM-1</strain>
    </source>
</reference>
<feature type="domain" description="FAD/NAD(P)-binding" evidence="1">
    <location>
        <begin position="1"/>
        <end position="69"/>
    </location>
</feature>
<dbReference type="SUPFAM" id="SSF51905">
    <property type="entry name" value="FAD/NAD(P)-binding domain"/>
    <property type="match status" value="1"/>
</dbReference>
<proteinExistence type="predicted"/>
<protein>
    <submittedName>
        <fullName evidence="2">Dihydropyrimidine dehydrogenase subunit A</fullName>
    </submittedName>
</protein>
<dbReference type="Gene3D" id="3.50.50.60">
    <property type="entry name" value="FAD/NAD(P)-binding domain"/>
    <property type="match status" value="1"/>
</dbReference>
<name>A0A0F3GK19_9BACT</name>
<accession>A0A0F3GK19</accession>
<dbReference type="InterPro" id="IPR023753">
    <property type="entry name" value="FAD/NAD-binding_dom"/>
</dbReference>
<dbReference type="Proteomes" id="UP000033423">
    <property type="component" value="Unassembled WGS sequence"/>
</dbReference>
<dbReference type="InterPro" id="IPR036188">
    <property type="entry name" value="FAD/NAD-bd_sf"/>
</dbReference>
<evidence type="ECO:0000313" key="2">
    <source>
        <dbReference type="EMBL" id="KJU82251.1"/>
    </source>
</evidence>
<keyword evidence="3" id="KW-1185">Reference proteome</keyword>
<gene>
    <name evidence="2" type="ORF">MBAV_005556</name>
</gene>
<comment type="caution">
    <text evidence="2">The sequence shown here is derived from an EMBL/GenBank/DDBJ whole genome shotgun (WGS) entry which is preliminary data.</text>
</comment>
<dbReference type="EMBL" id="LACI01002382">
    <property type="protein sequence ID" value="KJU82251.1"/>
    <property type="molecule type" value="Genomic_DNA"/>
</dbReference>